<reference evidence="3" key="1">
    <citation type="submission" date="2012-06" db="EMBL/GenBank/DDBJ databases">
        <title>The genome sequence of Coniosporium apollinis CBS 100218.</title>
        <authorList>
            <consortium name="The Broad Institute Genome Sequencing Platform"/>
            <person name="Cuomo C."/>
            <person name="Gorbushina A."/>
            <person name="Noack S."/>
            <person name="Walker B."/>
            <person name="Young S.K."/>
            <person name="Zeng Q."/>
            <person name="Gargeya S."/>
            <person name="Fitzgerald M."/>
            <person name="Haas B."/>
            <person name="Abouelleil A."/>
            <person name="Alvarado L."/>
            <person name="Arachchi H.M."/>
            <person name="Berlin A.M."/>
            <person name="Chapman S.B."/>
            <person name="Goldberg J."/>
            <person name="Griggs A."/>
            <person name="Gujja S."/>
            <person name="Hansen M."/>
            <person name="Howarth C."/>
            <person name="Imamovic A."/>
            <person name="Larimer J."/>
            <person name="McCowan C."/>
            <person name="Montmayeur A."/>
            <person name="Murphy C."/>
            <person name="Neiman D."/>
            <person name="Pearson M."/>
            <person name="Priest M."/>
            <person name="Roberts A."/>
            <person name="Saif S."/>
            <person name="Shea T."/>
            <person name="Sisk P."/>
            <person name="Sykes S."/>
            <person name="Wortman J."/>
            <person name="Nusbaum C."/>
            <person name="Birren B."/>
        </authorList>
    </citation>
    <scope>NUCLEOTIDE SEQUENCE [LARGE SCALE GENOMIC DNA]</scope>
    <source>
        <strain evidence="3">CBS 100218</strain>
    </source>
</reference>
<sequence length="665" mass="74403">MSSLLSSNGRDDSTEVSSTIQFDFDSINLVVPLSQPGSSPDPIMSPAEDYKQVVQKEALAALISSERRESSPSPGHTSSQKRVWQALQQFSNHLYQKDWFWEFLSCIVVVVSFGVITTILACYQDRPQSDWAPQHYRVSINAVVAVLTTIVKGASMVVVAEAISQLKWLWFEKSHQLQDFDRFDRASRGPWGASRLLFWFHGPTLALLGALLTVLALAIDPFTQNIIDIRSCQTPVTNLTATIQTANVYDAYLGERRLEFMSSTTSDTLWDDTWYLLANSTLSTLKLPNYPGTFSNFSMIAKVTSECSADEPYSYYSVRRCATPDDIDAKREETYLKPMAVECILYFCSRTFDAHMRNGAVQEVEKNRTVALTPWIDTYQYYTSDRTITVPRTLIMDPELCLLSNDSLGKVSTSPPRSGMQCNNRKDMPQVDWGGGKETYYCYNNETTELWYNSRCLFQVGQKSVNAAANFFWHLWNGTVSGGSFEGTKAEPDLLDVLYGRGNSSFDVVDWTFLSIANSMTAAIRQTGGSPAVEQNYTRVYGVARGTVLIADTCIGVRWVWISLPATIGTLSILFLLLTVIQSSREGKRPVWKSTSLAVLYHGLDSALNKDSATLLHTREMEEHARRVKVRLQESGYSLLLCNISEGVAEEALDLEGHGSVHSRT</sequence>
<evidence type="ECO:0000313" key="2">
    <source>
        <dbReference type="EMBL" id="EON63148.1"/>
    </source>
</evidence>
<dbReference type="PANTHER" id="PTHR35394:SF5">
    <property type="entry name" value="DUF3176 DOMAIN-CONTAINING PROTEIN"/>
    <property type="match status" value="1"/>
</dbReference>
<feature type="transmembrane region" description="Helical" evidence="1">
    <location>
        <begin position="99"/>
        <end position="120"/>
    </location>
</feature>
<name>R7YMR6_CONA1</name>
<keyword evidence="1" id="KW-0472">Membrane</keyword>
<feature type="transmembrane region" description="Helical" evidence="1">
    <location>
        <begin position="559"/>
        <end position="581"/>
    </location>
</feature>
<dbReference type="AlphaFoldDB" id="R7YMR6"/>
<feature type="transmembrane region" description="Helical" evidence="1">
    <location>
        <begin position="140"/>
        <end position="163"/>
    </location>
</feature>
<dbReference type="OrthoDB" id="5376804at2759"/>
<protein>
    <submittedName>
        <fullName evidence="2">Uncharacterized protein</fullName>
    </submittedName>
</protein>
<organism evidence="2 3">
    <name type="scientific">Coniosporium apollinis (strain CBS 100218)</name>
    <name type="common">Rock-inhabiting black yeast</name>
    <dbReference type="NCBI Taxonomy" id="1168221"/>
    <lineage>
        <taxon>Eukaryota</taxon>
        <taxon>Fungi</taxon>
        <taxon>Dikarya</taxon>
        <taxon>Ascomycota</taxon>
        <taxon>Pezizomycotina</taxon>
        <taxon>Dothideomycetes</taxon>
        <taxon>Dothideomycetes incertae sedis</taxon>
        <taxon>Coniosporium</taxon>
    </lineage>
</organism>
<dbReference type="InterPro" id="IPR021514">
    <property type="entry name" value="DUF3176"/>
</dbReference>
<proteinExistence type="predicted"/>
<dbReference type="PANTHER" id="PTHR35394">
    <property type="entry name" value="DUF3176 DOMAIN-CONTAINING PROTEIN"/>
    <property type="match status" value="1"/>
</dbReference>
<dbReference type="Pfam" id="PF11374">
    <property type="entry name" value="DUF3176"/>
    <property type="match status" value="1"/>
</dbReference>
<dbReference type="HOGENOM" id="CLU_015092_4_1_1"/>
<dbReference type="RefSeq" id="XP_007778465.1">
    <property type="nucleotide sequence ID" value="XM_007780275.1"/>
</dbReference>
<feature type="transmembrane region" description="Helical" evidence="1">
    <location>
        <begin position="196"/>
        <end position="219"/>
    </location>
</feature>
<keyword evidence="3" id="KW-1185">Reference proteome</keyword>
<dbReference type="Proteomes" id="UP000016924">
    <property type="component" value="Unassembled WGS sequence"/>
</dbReference>
<gene>
    <name evidence="2" type="ORF">W97_02375</name>
</gene>
<dbReference type="eggNOG" id="ENOG502RZ8N">
    <property type="taxonomic scope" value="Eukaryota"/>
</dbReference>
<keyword evidence="1" id="KW-0812">Transmembrane</keyword>
<dbReference type="EMBL" id="JH767562">
    <property type="protein sequence ID" value="EON63148.1"/>
    <property type="molecule type" value="Genomic_DNA"/>
</dbReference>
<accession>R7YMR6</accession>
<evidence type="ECO:0000256" key="1">
    <source>
        <dbReference type="SAM" id="Phobius"/>
    </source>
</evidence>
<keyword evidence="1" id="KW-1133">Transmembrane helix</keyword>
<dbReference type="OMA" id="NTTCVYV"/>
<dbReference type="GeneID" id="19899686"/>
<evidence type="ECO:0000313" key="3">
    <source>
        <dbReference type="Proteomes" id="UP000016924"/>
    </source>
</evidence>